<protein>
    <submittedName>
        <fullName evidence="2">Dynein heavy chain 10, axonemal-like</fullName>
    </submittedName>
</protein>
<reference evidence="2" key="1">
    <citation type="submission" date="2025-08" db="UniProtKB">
        <authorList>
            <consortium name="RefSeq"/>
        </authorList>
    </citation>
    <scope>IDENTIFICATION</scope>
</reference>
<dbReference type="Proteomes" id="UP000694888">
    <property type="component" value="Unplaced"/>
</dbReference>
<name>A0ABM1ADT0_APLCA</name>
<dbReference type="PANTHER" id="PTHR22878">
    <property type="entry name" value="DYNEIN HEAVY CHAIN 6, AXONEMAL-LIKE-RELATED"/>
    <property type="match status" value="1"/>
</dbReference>
<proteinExistence type="predicted"/>
<evidence type="ECO:0000313" key="1">
    <source>
        <dbReference type="Proteomes" id="UP000694888"/>
    </source>
</evidence>
<keyword evidence="1" id="KW-1185">Reference proteome</keyword>
<dbReference type="InterPro" id="IPR026983">
    <property type="entry name" value="DHC"/>
</dbReference>
<dbReference type="GeneID" id="101849103"/>
<dbReference type="RefSeq" id="XP_012945765.1">
    <property type="nucleotide sequence ID" value="XM_013090311.1"/>
</dbReference>
<accession>A0ABM1ADT0</accession>
<dbReference type="PANTHER" id="PTHR22878:SF63">
    <property type="entry name" value="DYNEIN AXONEMAL HEAVY CHAIN 10"/>
    <property type="match status" value="1"/>
</dbReference>
<gene>
    <name evidence="2" type="primary">LOC101849103</name>
</gene>
<evidence type="ECO:0000313" key="2">
    <source>
        <dbReference type="RefSeq" id="XP_012945765.1"/>
    </source>
</evidence>
<sequence>MILMENQLSVLKHMLHTPSARLNWFSLNVKDCMGVCFAKLQSFETMVNTLRHNSSDIGQILTDIQDLHLFRRRTPVVPGHVNGCKEVFDYAFSQRDQDIEVAAKKVSKITILLTKMESVLGNRESESGAFSFSGHWEKKIFHALTQMVIGNLKWFNFQLRSDKPLFSIESLLASPDVVLNPQTNDIYKTVVSAARDVVARTKKFVRWLNGTYTEAPPQKVKFLDQPFVYSFFTDIAPNPEVIELIQTVVTIDLSSSTSWSLGTLEAVKAWTVSSGTGIGGFPELEHKAKVRVTIKVKVTKEEGLKVNGMVDGVEFLLER</sequence>
<organism evidence="1 2">
    <name type="scientific">Aplysia californica</name>
    <name type="common">California sea hare</name>
    <dbReference type="NCBI Taxonomy" id="6500"/>
    <lineage>
        <taxon>Eukaryota</taxon>
        <taxon>Metazoa</taxon>
        <taxon>Spiralia</taxon>
        <taxon>Lophotrochozoa</taxon>
        <taxon>Mollusca</taxon>
        <taxon>Gastropoda</taxon>
        <taxon>Heterobranchia</taxon>
        <taxon>Euthyneura</taxon>
        <taxon>Tectipleura</taxon>
        <taxon>Aplysiida</taxon>
        <taxon>Aplysioidea</taxon>
        <taxon>Aplysiidae</taxon>
        <taxon>Aplysia</taxon>
    </lineage>
</organism>